<dbReference type="SUPFAM" id="SSF53474">
    <property type="entry name" value="alpha/beta-Hydrolases"/>
    <property type="match status" value="1"/>
</dbReference>
<proteinExistence type="predicted"/>
<dbReference type="Proteomes" id="UP000481087">
    <property type="component" value="Unassembled WGS sequence"/>
</dbReference>
<dbReference type="Pfam" id="PF12715">
    <property type="entry name" value="Abhydrolase_7"/>
    <property type="match status" value="1"/>
</dbReference>
<dbReference type="InterPro" id="IPR050261">
    <property type="entry name" value="FrsA_esterase"/>
</dbReference>
<dbReference type="Gene3D" id="3.40.50.1820">
    <property type="entry name" value="alpha/beta hydrolase"/>
    <property type="match status" value="1"/>
</dbReference>
<sequence length="346" mass="38084">MWNPDAIMENLYLSYEQKRLAQMREESADQTRERLKQGLANSLQIGLMTKDELSPVLLERVERKDHIQERIEFGTVSGFRVPAYVLIPKGKKERSAAVLALHGHGYGSRQISGMHADGTENTGEPDSHGNYALELVKRGFIVMVPEIIGFGDRRLAEELKDGKVGNSSCQALASHLLLYGISLAGLRVQEAQRAIDYLLTREDVEGDSVGCFGFSGGALIASYAAALDERVKATVLCAFPNTFKGSIMHLRHCIDNYLPGALAYAELPDLMGLIAPRSLFIASGRQDRIFPVATTEVAIEQLKGEYTRAGAAERLGFHLYEGKHEVNGSQAYPWLVEAMSKELSGN</sequence>
<dbReference type="RefSeq" id="WP_161409077.1">
    <property type="nucleotide sequence ID" value="NZ_WTUZ01000022.1"/>
</dbReference>
<keyword evidence="1" id="KW-0378">Hydrolase</keyword>
<evidence type="ECO:0000313" key="2">
    <source>
        <dbReference type="Proteomes" id="UP000481087"/>
    </source>
</evidence>
<dbReference type="PANTHER" id="PTHR22946">
    <property type="entry name" value="DIENELACTONE HYDROLASE DOMAIN-CONTAINING PROTEIN-RELATED"/>
    <property type="match status" value="1"/>
</dbReference>
<evidence type="ECO:0000313" key="1">
    <source>
        <dbReference type="EMBL" id="MZQ85049.1"/>
    </source>
</evidence>
<dbReference type="EMBL" id="WTUZ01000022">
    <property type="protein sequence ID" value="MZQ85049.1"/>
    <property type="molecule type" value="Genomic_DNA"/>
</dbReference>
<dbReference type="GO" id="GO:0016787">
    <property type="term" value="F:hydrolase activity"/>
    <property type="evidence" value="ECO:0007669"/>
    <property type="project" value="UniProtKB-KW"/>
</dbReference>
<reference evidence="1 2" key="1">
    <citation type="submission" date="2019-12" db="EMBL/GenBank/DDBJ databases">
        <title>Paenibacillus sp. nov. sp. isolated from soil.</title>
        <authorList>
            <person name="Kim J."/>
            <person name="Jeong S.E."/>
            <person name="Jung H.S."/>
            <person name="Jeon C.O."/>
        </authorList>
    </citation>
    <scope>NUCLEOTIDE SEQUENCE [LARGE SCALE GENOMIC DNA]</scope>
    <source>
        <strain evidence="1 2">5J-6</strain>
    </source>
</reference>
<dbReference type="AlphaFoldDB" id="A0A6L8V6T1"/>
<dbReference type="InterPro" id="IPR029058">
    <property type="entry name" value="AB_hydrolase_fold"/>
</dbReference>
<organism evidence="1 2">
    <name type="scientific">Paenibacillus silvestris</name>
    <dbReference type="NCBI Taxonomy" id="2606219"/>
    <lineage>
        <taxon>Bacteria</taxon>
        <taxon>Bacillati</taxon>
        <taxon>Bacillota</taxon>
        <taxon>Bacilli</taxon>
        <taxon>Bacillales</taxon>
        <taxon>Paenibacillaceae</taxon>
        <taxon>Paenibacillus</taxon>
    </lineage>
</organism>
<keyword evidence="2" id="KW-1185">Reference proteome</keyword>
<name>A0A6L8V6T1_9BACL</name>
<comment type="caution">
    <text evidence="1">The sequence shown here is derived from an EMBL/GenBank/DDBJ whole genome shotgun (WGS) entry which is preliminary data.</text>
</comment>
<accession>A0A6L8V6T1</accession>
<protein>
    <submittedName>
        <fullName evidence="1">Dienelactone hydrolase</fullName>
    </submittedName>
</protein>
<gene>
    <name evidence="1" type="ORF">GQF01_23320</name>
</gene>
<dbReference type="InterPro" id="IPR025890">
    <property type="entry name" value="Abhydrolase_bac"/>
</dbReference>
<dbReference type="PANTHER" id="PTHR22946:SF8">
    <property type="entry name" value="ACETYL XYLAN ESTERASE DOMAIN-CONTAINING PROTEIN"/>
    <property type="match status" value="1"/>
</dbReference>